<dbReference type="EMBL" id="CAEZWJ010000061">
    <property type="protein sequence ID" value="CAB4662606.1"/>
    <property type="molecule type" value="Genomic_DNA"/>
</dbReference>
<organism evidence="1">
    <name type="scientific">freshwater metagenome</name>
    <dbReference type="NCBI Taxonomy" id="449393"/>
    <lineage>
        <taxon>unclassified sequences</taxon>
        <taxon>metagenomes</taxon>
        <taxon>ecological metagenomes</taxon>
    </lineage>
</organism>
<accession>A0A6J6LLU7</accession>
<gene>
    <name evidence="1" type="ORF">UFOPK2214_01342</name>
</gene>
<name>A0A6J6LLU7_9ZZZZ</name>
<dbReference type="AlphaFoldDB" id="A0A6J6LLU7"/>
<proteinExistence type="predicted"/>
<protein>
    <submittedName>
        <fullName evidence="1">Unannotated protein</fullName>
    </submittedName>
</protein>
<sequence length="190" mass="22057">MKNHFPEGYCPQREKVLDLSRSVLTGNRCFSRRRRYHGRYMAKVERQISRDQLRRAASWMCICDGDVTINCSLCYNDDMPTISETCAGIRALKKMDAGDLFEGPADDLGQMFRWFLWRTEGMDHYEAEAYLRAMFLCSPFGHSVKTRHAFDHLFDEIAAYRVNNYDPPTRFRTTVVENLCRVSKEGSVAA</sequence>
<evidence type="ECO:0000313" key="1">
    <source>
        <dbReference type="EMBL" id="CAB4662606.1"/>
    </source>
</evidence>
<reference evidence="1" key="1">
    <citation type="submission" date="2020-05" db="EMBL/GenBank/DDBJ databases">
        <authorList>
            <person name="Chiriac C."/>
            <person name="Salcher M."/>
            <person name="Ghai R."/>
            <person name="Kavagutti S V."/>
        </authorList>
    </citation>
    <scope>NUCLEOTIDE SEQUENCE</scope>
</reference>